<comment type="catalytic activity">
    <reaction evidence="1">
        <text>ethanolamine = acetaldehyde + NH4(+)</text>
        <dbReference type="Rhea" id="RHEA:15313"/>
        <dbReference type="ChEBI" id="CHEBI:15343"/>
        <dbReference type="ChEBI" id="CHEBI:28938"/>
        <dbReference type="ChEBI" id="CHEBI:57603"/>
        <dbReference type="EC" id="4.3.1.7"/>
    </reaction>
</comment>
<keyword evidence="1" id="KW-1283">Bacterial microcompartment</keyword>
<keyword evidence="1" id="KW-0456">Lyase</keyword>
<feature type="binding site" evidence="1">
    <location>
        <position position="404"/>
    </location>
    <ligand>
        <name>adenosylcob(III)alamin</name>
        <dbReference type="ChEBI" id="CHEBI:18408"/>
    </ligand>
</feature>
<comment type="pathway">
    <text evidence="1">Amine and polyamine degradation; ethanolamine degradation.</text>
</comment>
<comment type="cofactor">
    <cofactor evidence="1">
        <name>adenosylcob(III)alamin</name>
        <dbReference type="ChEBI" id="CHEBI:18408"/>
    </cofactor>
    <text evidence="1">Binds between the large and small subunits.</text>
</comment>
<dbReference type="InterPro" id="IPR013785">
    <property type="entry name" value="Aldolase_TIM"/>
</dbReference>
<dbReference type="Proteomes" id="UP001595640">
    <property type="component" value="Unassembled WGS sequence"/>
</dbReference>
<dbReference type="HAMAP" id="MF_00861">
    <property type="entry name" value="EutB"/>
    <property type="match status" value="1"/>
</dbReference>
<sequence length="471" mass="50479">MAEEYNYTLGGQRYRFKNLAELMAKATPARSGDRLAGVIATSAEERVVAQMALAELPLKTFLEDLLIPYESDEITRLIVDTHDAGALAPIAHLTVGDFRNWLLSDLATPEVLAGVRAGITPEMAAAVSKIMRNQDLILVARKCRVTTAFRNTIGLPGRLSTRLQPNHPTDDVTGIAASILDGLLYGNGDAVIGINPATDNVAQSIKLMHLMDEVIRKYAIPTQSCVLTHVTNTLEAIGQGAPVDLVFQSIGGTEATNASFGFNLSVLAEAQDAAKSLKRGTVGDNVMYFETGQGSALSAGAHHGLDQQTCEARAYAVARHFDPLLVNTVVGFIGPEYLFDGKEIIRAGLEDHFCGKLLGVPMGCDICYTNHAEADQNDMDNLLTLLGVAGCSFIMGIPGSDDIMLNYQTTSFHDALYARRVLGLGPAPEFERWLAEMAIFEDVASHRLNPGLPGAFARSLANLPAGADHDG</sequence>
<dbReference type="Gene3D" id="3.20.20.70">
    <property type="entry name" value="Aldolase class I"/>
    <property type="match status" value="1"/>
</dbReference>
<evidence type="ECO:0000313" key="3">
    <source>
        <dbReference type="Proteomes" id="UP001595640"/>
    </source>
</evidence>
<comment type="caution">
    <text evidence="2">The sequence shown here is derived from an EMBL/GenBank/DDBJ whole genome shotgun (WGS) entry which is preliminary data.</text>
</comment>
<dbReference type="PIRSF" id="PIRSF018788">
    <property type="entry name" value="EutB"/>
    <property type="match status" value="1"/>
</dbReference>
<comment type="function">
    <text evidence="1">Catalyzes the deamination of various vicinal amino-alcohols to oxo compounds. Allows this organism to utilize ethanolamine as the sole source of nitrogen and carbon in the presence of vitamin B12.</text>
</comment>
<dbReference type="PANTHER" id="PTHR39329">
    <property type="entry name" value="ETHANOLAMINE AMMONIA-LYASE HEAVY CHAIN"/>
    <property type="match status" value="1"/>
</dbReference>
<feature type="binding site" evidence="1">
    <location>
        <position position="196"/>
    </location>
    <ligand>
        <name>adenosylcob(III)alamin</name>
        <dbReference type="ChEBI" id="CHEBI:18408"/>
    </ligand>
</feature>
<feature type="binding site" evidence="1">
    <location>
        <position position="365"/>
    </location>
    <ligand>
        <name>substrate</name>
    </ligand>
</feature>
<proteinExistence type="inferred from homology"/>
<keyword evidence="1" id="KW-0846">Cobalamin</keyword>
<comment type="similarity">
    <text evidence="1">Belongs to the EutB family.</text>
</comment>
<evidence type="ECO:0000313" key="2">
    <source>
        <dbReference type="EMBL" id="MFC3294373.1"/>
    </source>
</evidence>
<evidence type="ECO:0000256" key="1">
    <source>
        <dbReference type="HAMAP-Rule" id="MF_00861"/>
    </source>
</evidence>
<dbReference type="Pfam" id="PF06751">
    <property type="entry name" value="EutB"/>
    <property type="match status" value="1"/>
</dbReference>
<keyword evidence="1" id="KW-0170">Cobalt</keyword>
<dbReference type="NCBIfam" id="NF011649">
    <property type="entry name" value="PRK15067.1"/>
    <property type="match status" value="1"/>
</dbReference>
<dbReference type="InterPro" id="IPR044941">
    <property type="entry name" value="EutB_N_sf"/>
</dbReference>
<dbReference type="EC" id="4.3.1.7" evidence="1"/>
<accession>A0ABV7M664</accession>
<dbReference type="EMBL" id="JBHRUH010000050">
    <property type="protein sequence ID" value="MFC3294373.1"/>
    <property type="molecule type" value="Genomic_DNA"/>
</dbReference>
<reference evidence="3" key="1">
    <citation type="journal article" date="2019" name="Int. J. Syst. Evol. Microbiol.">
        <title>The Global Catalogue of Microorganisms (GCM) 10K type strain sequencing project: providing services to taxonomists for standard genome sequencing and annotation.</title>
        <authorList>
            <consortium name="The Broad Institute Genomics Platform"/>
            <consortium name="The Broad Institute Genome Sequencing Center for Infectious Disease"/>
            <person name="Wu L."/>
            <person name="Ma J."/>
        </authorList>
    </citation>
    <scope>NUCLEOTIDE SEQUENCE [LARGE SCALE GENOMIC DNA]</scope>
    <source>
        <strain evidence="3">KCTC 12847</strain>
    </source>
</reference>
<dbReference type="Gene3D" id="2.30.170.30">
    <property type="entry name" value="ethanolamine ammonia-lyase heavy chain domain like"/>
    <property type="match status" value="1"/>
</dbReference>
<name>A0ABV7M664_9GAMM</name>
<dbReference type="InterPro" id="IPR010628">
    <property type="entry name" value="EutB"/>
</dbReference>
<comment type="subcellular location">
    <subcellularLocation>
        <location evidence="1">Bacterial microcompartment</location>
    </subcellularLocation>
</comment>
<dbReference type="InterPro" id="IPR044939">
    <property type="entry name" value="EutB_dom_2_sf"/>
</dbReference>
<organism evidence="2 3">
    <name type="scientific">Modicisalibacter luteus</name>
    <dbReference type="NCBI Taxonomy" id="453962"/>
    <lineage>
        <taxon>Bacteria</taxon>
        <taxon>Pseudomonadati</taxon>
        <taxon>Pseudomonadota</taxon>
        <taxon>Gammaproteobacteria</taxon>
        <taxon>Oceanospirillales</taxon>
        <taxon>Halomonadaceae</taxon>
        <taxon>Modicisalibacter</taxon>
    </lineage>
</organism>
<feature type="binding site" evidence="1">
    <location>
        <position position="290"/>
    </location>
    <ligand>
        <name>substrate</name>
    </ligand>
</feature>
<gene>
    <name evidence="1" type="primary">eutB</name>
    <name evidence="2" type="ORF">ACFOEI_20310</name>
</gene>
<feature type="binding site" evidence="1">
    <location>
        <position position="195"/>
    </location>
    <ligand>
        <name>substrate</name>
    </ligand>
</feature>
<dbReference type="PANTHER" id="PTHR39329:SF1">
    <property type="entry name" value="ETHANOLAMINE AMMONIA-LYASE LARGE SUBUNIT"/>
    <property type="match status" value="1"/>
</dbReference>
<feature type="binding site" evidence="1">
    <location>
        <position position="248"/>
    </location>
    <ligand>
        <name>adenosylcob(III)alamin</name>
        <dbReference type="ChEBI" id="CHEBI:18408"/>
    </ligand>
</feature>
<protein>
    <recommendedName>
        <fullName evidence="1">Ethanolamine ammonia-lyase large subunit</fullName>
        <shortName evidence="1">EAL large subunit</shortName>
        <ecNumber evidence="1">4.3.1.7</ecNumber>
    </recommendedName>
</protein>
<feature type="binding site" evidence="1">
    <location>
        <position position="298"/>
    </location>
    <ligand>
        <name>adenosylcob(III)alamin</name>
        <dbReference type="ChEBI" id="CHEBI:18408"/>
    </ligand>
</feature>
<keyword evidence="3" id="KW-1185">Reference proteome</keyword>
<dbReference type="RefSeq" id="WP_019016973.1">
    <property type="nucleotide sequence ID" value="NZ_BMXD01000004.1"/>
</dbReference>
<feature type="binding site" evidence="1">
    <location>
        <begin position="162"/>
        <end position="164"/>
    </location>
    <ligand>
        <name>substrate</name>
    </ligand>
</feature>
<dbReference type="Gene3D" id="1.10.220.70">
    <property type="entry name" value="lyase"/>
    <property type="match status" value="1"/>
</dbReference>
<comment type="subunit">
    <text evidence="1">The basic unit is a heterodimer which dimerizes to form tetramers. The heterotetramers trimerize; 6 large subunits form a core ring with 6 small subunits projecting outwards.</text>
</comment>